<evidence type="ECO:0000259" key="1">
    <source>
        <dbReference type="PROSITE" id="PS50878"/>
    </source>
</evidence>
<dbReference type="InterPro" id="IPR000477">
    <property type="entry name" value="RT_dom"/>
</dbReference>
<dbReference type="AlphaFoldDB" id="A0A6F9DM55"/>
<dbReference type="PROSITE" id="PS50878">
    <property type="entry name" value="RT_POL"/>
    <property type="match status" value="1"/>
</dbReference>
<dbReference type="SUPFAM" id="SSF56219">
    <property type="entry name" value="DNase I-like"/>
    <property type="match status" value="1"/>
</dbReference>
<sequence length="1141" mass="129762">MANFLKIATFNVGGMADPAKRSAVLSSLRSLDAHIILLQETHSSPVTEGGWCVEWEPNKAIFWSSLSGARSENGVGILLKHNALSFVSHSGDGNGRILAADIRLYHSIIHVVNVYAPNRTESTPLRNAFFDSLYTYTYSRHPTLLAGDFNGVQDPILERFPPLRGSNEKLSGLIALVENLQLSDSFRKLYGNRIFYTRRQHNTQSRLDRFYISPHVHPISEFGTQNSLSDHDIITLQIRTEPQPPRGKGIWKNNTSTYTTDAFQEELERRWALWRTLQVPCFKDKFSWWLDMKHRIKLMNIAHSQQNRQQANTEAKQLEERVTAIWGQLARDPTLLPEYLSLKRLSANTQRQSARAKILKSQASCFDRGDRGTKEFFQRFTEHRSNTGIVKLCDDSGRHTENTNEMLNIAHTFYSKLYTKRPTCTAAQQHFLQHVTPKLDSNDDTLGKPITAEEVLNTIMQMSLGKSPGPDGVSVEFYRSCWRIIGQELTDVINTIHSSGTVPDEMKRGTVTLIHKKNDTTLLKNYRPISLLNTDLKIYTKILANRMRALLDKVLHPQQFAAPARRIADATVLLRDLYCDAIERGTDAFIISLDFEKAFDSVDHEWLYSVMTKMCFPEHFVKLVQSLNTNAQSNVLVNGHQSPLFTVGRGVRQGDPLSLFLYLIAATPFSLALTADTSVRGIDVPGRHVIKCPSYADDTTLTLTHPYSVTRAFQHLELLYSASGLALNVSKSKGLFTKPNPPLASLPPLEWTSSHISLLGTVIGNAGSVTESWRAHYRTFRSSMTYHTRYILTWNAKSLISKSKLLPLLTYQASTYPIPHSLRRRVNSACEVFMTNNTKLIIPIDTLALPFDRGGYNVANCPLYCDLFFMQPIFSYCRHRLNDTPTSPGMAMVEYNIGLQLSHRFDLRLRNNHPHAVSPSPFYSKTLSLIEKYNLTFDQLVRGSIRTLYRLITCSQTNIPGAGGSQASHDRRWGNVHHPILTNAMKSFNYRTIWDVLPVSSKFFQFSLDPTTLCQFCGRSPETSTHIFTSCPVLSPVRDYIQRLTNRITHTDTTLCGDMIIKLIIPPNIEIFTEHLVYIFTLTRHHIWKARNRIKYEDRKILPHHIISTIKKAIAHRLAVENNRVDTTHKDIIQDLRDLTV</sequence>
<dbReference type="Pfam" id="PF03372">
    <property type="entry name" value="Exo_endo_phos"/>
    <property type="match status" value="1"/>
</dbReference>
<name>A0A6F9DM55_9ASCI</name>
<gene>
    <name evidence="2" type="primary">Nynrin-004</name>
</gene>
<organism evidence="2">
    <name type="scientific">Phallusia mammillata</name>
    <dbReference type="NCBI Taxonomy" id="59560"/>
    <lineage>
        <taxon>Eukaryota</taxon>
        <taxon>Metazoa</taxon>
        <taxon>Chordata</taxon>
        <taxon>Tunicata</taxon>
        <taxon>Ascidiacea</taxon>
        <taxon>Phlebobranchia</taxon>
        <taxon>Ascidiidae</taxon>
        <taxon>Phallusia</taxon>
    </lineage>
</organism>
<feature type="domain" description="Reverse transcriptase" evidence="1">
    <location>
        <begin position="495"/>
        <end position="763"/>
    </location>
</feature>
<dbReference type="CDD" id="cd09076">
    <property type="entry name" value="L1-EN"/>
    <property type="match status" value="1"/>
</dbReference>
<dbReference type="InterPro" id="IPR043502">
    <property type="entry name" value="DNA/RNA_pol_sf"/>
</dbReference>
<evidence type="ECO:0000313" key="2">
    <source>
        <dbReference type="EMBL" id="CAB3264532.1"/>
    </source>
</evidence>
<reference evidence="2" key="1">
    <citation type="submission" date="2020-04" db="EMBL/GenBank/DDBJ databases">
        <authorList>
            <person name="Neveu A P."/>
        </authorList>
    </citation>
    <scope>NUCLEOTIDE SEQUENCE</scope>
    <source>
        <tissue evidence="2">Whole embryo</tissue>
    </source>
</reference>
<accession>A0A6F9DM55</accession>
<dbReference type="CDD" id="cd01650">
    <property type="entry name" value="RT_nLTR_like"/>
    <property type="match status" value="1"/>
</dbReference>
<dbReference type="EMBL" id="LR788670">
    <property type="protein sequence ID" value="CAB3264532.1"/>
    <property type="molecule type" value="mRNA"/>
</dbReference>
<dbReference type="InterPro" id="IPR005135">
    <property type="entry name" value="Endo/exonuclease/phosphatase"/>
</dbReference>
<dbReference type="SUPFAM" id="SSF56672">
    <property type="entry name" value="DNA/RNA polymerases"/>
    <property type="match status" value="1"/>
</dbReference>
<proteinExistence type="evidence at transcript level"/>
<dbReference type="Pfam" id="PF00078">
    <property type="entry name" value="RVT_1"/>
    <property type="match status" value="1"/>
</dbReference>
<dbReference type="GO" id="GO:0003824">
    <property type="term" value="F:catalytic activity"/>
    <property type="evidence" value="ECO:0007669"/>
    <property type="project" value="InterPro"/>
</dbReference>
<dbReference type="InterPro" id="IPR036691">
    <property type="entry name" value="Endo/exonu/phosph_ase_sf"/>
</dbReference>
<dbReference type="PANTHER" id="PTHR19446">
    <property type="entry name" value="REVERSE TRANSCRIPTASES"/>
    <property type="match status" value="1"/>
</dbReference>
<protein>
    <submittedName>
        <fullName evidence="2">Pol-like protein</fullName>
    </submittedName>
</protein>
<dbReference type="Gene3D" id="3.60.10.10">
    <property type="entry name" value="Endonuclease/exonuclease/phosphatase"/>
    <property type="match status" value="1"/>
</dbReference>